<accession>A0A0V0GWS2</accession>
<reference evidence="1" key="1">
    <citation type="submission" date="2015-12" db="EMBL/GenBank/DDBJ databases">
        <title>Gene expression during late stages of embryo sac development: a critical building block for successful pollen-pistil interactions.</title>
        <authorList>
            <person name="Liu Y."/>
            <person name="Joly V."/>
            <person name="Sabar M."/>
            <person name="Matton D.P."/>
        </authorList>
    </citation>
    <scope>NUCLEOTIDE SEQUENCE</scope>
</reference>
<protein>
    <submittedName>
        <fullName evidence="1">Putative ovule protein</fullName>
    </submittedName>
</protein>
<proteinExistence type="predicted"/>
<dbReference type="AlphaFoldDB" id="A0A0V0GWS2"/>
<evidence type="ECO:0000313" key="1">
    <source>
        <dbReference type="EMBL" id="JAP11675.1"/>
    </source>
</evidence>
<name>A0A0V0GWS2_SOLCH</name>
<organism evidence="1">
    <name type="scientific">Solanum chacoense</name>
    <name type="common">Chaco potato</name>
    <dbReference type="NCBI Taxonomy" id="4108"/>
    <lineage>
        <taxon>Eukaryota</taxon>
        <taxon>Viridiplantae</taxon>
        <taxon>Streptophyta</taxon>
        <taxon>Embryophyta</taxon>
        <taxon>Tracheophyta</taxon>
        <taxon>Spermatophyta</taxon>
        <taxon>Magnoliopsida</taxon>
        <taxon>eudicotyledons</taxon>
        <taxon>Gunneridae</taxon>
        <taxon>Pentapetalae</taxon>
        <taxon>asterids</taxon>
        <taxon>lamiids</taxon>
        <taxon>Solanales</taxon>
        <taxon>Solanaceae</taxon>
        <taxon>Solanoideae</taxon>
        <taxon>Solaneae</taxon>
        <taxon>Solanum</taxon>
    </lineage>
</organism>
<sequence>MRAIKESTAGPYHLTVVDNVESTHHVILDETPGFLKEGHGEPFRAWGGGSVWGTSRGVHDNNTPCVIYKVESGEGKVYADLTTTLEVERQFLID</sequence>
<dbReference type="EMBL" id="GEDG01030917">
    <property type="protein sequence ID" value="JAP11675.1"/>
    <property type="molecule type" value="Transcribed_RNA"/>
</dbReference>